<keyword evidence="1" id="KW-1133">Transmembrane helix</keyword>
<sequence length="73" mass="7968">MKRFLSQSLTILGWLLVGFGVGVLITEATKLSEAQYALMMIGTLVLGGFLIGIGILRISAKKKEKKEEKELSV</sequence>
<evidence type="ECO:0000256" key="1">
    <source>
        <dbReference type="SAM" id="Phobius"/>
    </source>
</evidence>
<gene>
    <name evidence="2" type="ORF">S06H3_26533</name>
</gene>
<accession>X1NHG4</accession>
<proteinExistence type="predicted"/>
<dbReference type="EMBL" id="BARV01015339">
    <property type="protein sequence ID" value="GAI29651.1"/>
    <property type="molecule type" value="Genomic_DNA"/>
</dbReference>
<keyword evidence="1" id="KW-0812">Transmembrane</keyword>
<dbReference type="AlphaFoldDB" id="X1NHG4"/>
<name>X1NHG4_9ZZZZ</name>
<reference evidence="2" key="1">
    <citation type="journal article" date="2014" name="Front. Microbiol.">
        <title>High frequency of phylogenetically diverse reductive dehalogenase-homologous genes in deep subseafloor sedimentary metagenomes.</title>
        <authorList>
            <person name="Kawai M."/>
            <person name="Futagami T."/>
            <person name="Toyoda A."/>
            <person name="Takaki Y."/>
            <person name="Nishi S."/>
            <person name="Hori S."/>
            <person name="Arai W."/>
            <person name="Tsubouchi T."/>
            <person name="Morono Y."/>
            <person name="Uchiyama I."/>
            <person name="Ito T."/>
            <person name="Fujiyama A."/>
            <person name="Inagaki F."/>
            <person name="Takami H."/>
        </authorList>
    </citation>
    <scope>NUCLEOTIDE SEQUENCE</scope>
    <source>
        <strain evidence="2">Expedition CK06-06</strain>
    </source>
</reference>
<protein>
    <submittedName>
        <fullName evidence="2">Uncharacterized protein</fullName>
    </submittedName>
</protein>
<comment type="caution">
    <text evidence="2">The sequence shown here is derived from an EMBL/GenBank/DDBJ whole genome shotgun (WGS) entry which is preliminary data.</text>
</comment>
<keyword evidence="1" id="KW-0472">Membrane</keyword>
<evidence type="ECO:0000313" key="2">
    <source>
        <dbReference type="EMBL" id="GAI29651.1"/>
    </source>
</evidence>
<organism evidence="2">
    <name type="scientific">marine sediment metagenome</name>
    <dbReference type="NCBI Taxonomy" id="412755"/>
    <lineage>
        <taxon>unclassified sequences</taxon>
        <taxon>metagenomes</taxon>
        <taxon>ecological metagenomes</taxon>
    </lineage>
</organism>
<feature type="transmembrane region" description="Helical" evidence="1">
    <location>
        <begin position="36"/>
        <end position="56"/>
    </location>
</feature>